<reference evidence="2" key="1">
    <citation type="submission" date="2025-08" db="UniProtKB">
        <authorList>
            <consortium name="RefSeq"/>
        </authorList>
    </citation>
    <scope>IDENTIFICATION</scope>
    <source>
        <tissue evidence="2">Whole organism</tissue>
    </source>
</reference>
<accession>A0A6J1TRW5</accession>
<sequence length="298" mass="33529">MTTVPTFCSASARWTVFPADGYFCGSKTREERSKLDLDQNLTAILTLFKLCLRELLSTSPVQLIPRFIKMGANIHESGHISWGAVGEDFDTMMSKLKDENSQLSSQVTSFKTEIMQNGLLIGALATERQTQDLNGAELKSKKGLAETKHKSQLELVEKLNSEIEDFLEQRFSILDQLDRDVAILSNRFLTAADRYHIDKISADIMSSSEEILKIEDQVKAEFNPEISKLDNIIENEPVAMIDLYGLSPRAYRASELSIHVSSTKNNAENLKQMNEGSMQKIEELEKKDSLLITNDSDQ</sequence>
<keyword evidence="1" id="KW-1185">Reference proteome</keyword>
<dbReference type="AlphaFoldDB" id="A0A6J1TRW5"/>
<gene>
    <name evidence="2" type="primary">LOC113218212</name>
</gene>
<organism evidence="1 2">
    <name type="scientific">Frankliniella occidentalis</name>
    <name type="common">Western flower thrips</name>
    <name type="synonym">Euthrips occidentalis</name>
    <dbReference type="NCBI Taxonomy" id="133901"/>
    <lineage>
        <taxon>Eukaryota</taxon>
        <taxon>Metazoa</taxon>
        <taxon>Ecdysozoa</taxon>
        <taxon>Arthropoda</taxon>
        <taxon>Hexapoda</taxon>
        <taxon>Insecta</taxon>
        <taxon>Pterygota</taxon>
        <taxon>Neoptera</taxon>
        <taxon>Paraneoptera</taxon>
        <taxon>Thysanoptera</taxon>
        <taxon>Terebrantia</taxon>
        <taxon>Thripoidea</taxon>
        <taxon>Thripidae</taxon>
        <taxon>Frankliniella</taxon>
    </lineage>
</organism>
<dbReference type="KEGG" id="foc:113218212"/>
<protein>
    <submittedName>
        <fullName evidence="2">Uncharacterized protein LOC113218212</fullName>
    </submittedName>
</protein>
<dbReference type="Proteomes" id="UP000504606">
    <property type="component" value="Unplaced"/>
</dbReference>
<proteinExistence type="predicted"/>
<name>A0A6J1TRW5_FRAOC</name>
<evidence type="ECO:0000313" key="1">
    <source>
        <dbReference type="Proteomes" id="UP000504606"/>
    </source>
</evidence>
<dbReference type="RefSeq" id="XP_026294250.2">
    <property type="nucleotide sequence ID" value="XM_026438465.2"/>
</dbReference>
<evidence type="ECO:0000313" key="2">
    <source>
        <dbReference type="RefSeq" id="XP_026294250.2"/>
    </source>
</evidence>
<dbReference type="GeneID" id="113218212"/>